<protein>
    <recommendedName>
        <fullName evidence="4">Bacteriophage abortive infection AbiH</fullName>
    </recommendedName>
</protein>
<name>A0A090QCR9_NONUL</name>
<gene>
    <name evidence="2" type="ORF">JCM19314_1808</name>
</gene>
<evidence type="ECO:0000256" key="1">
    <source>
        <dbReference type="SAM" id="Coils"/>
    </source>
</evidence>
<evidence type="ECO:0000313" key="3">
    <source>
        <dbReference type="Proteomes" id="UP000029226"/>
    </source>
</evidence>
<keyword evidence="1" id="KW-0175">Coiled coil</keyword>
<dbReference type="Proteomes" id="UP000029226">
    <property type="component" value="Unassembled WGS sequence"/>
</dbReference>
<comment type="caution">
    <text evidence="2">The sequence shown here is derived from an EMBL/GenBank/DDBJ whole genome shotgun (WGS) entry which is preliminary data.</text>
</comment>
<feature type="coiled-coil region" evidence="1">
    <location>
        <begin position="63"/>
        <end position="97"/>
    </location>
</feature>
<sequence>MLDTKGSKGELDKDFPAKLKIERLFKTRSFNNDFFKRIIERQYINSWVDIEKEYYLRLTECYKIDLQRKTAATKKQIDKLNADFKQIKNKLDEYLKIVEKDFKEQYDRSDDNQHRKEKSIGYKMYKSLELRECSEDFIEKQVKLEYEKIKPSSNGLNTGNKTIQQLPIHDLAVLDSLPYDLNIKDLRKLMVDNESPRLFIELPDEVLRLSFNYTLTEDLYFDSKKYLRSDWKQPKYIKPIHIHGSIHKKDDNPIIFGYGDELDDDYLDIEKLDDNRYLENIKSVKYLDRNNYKRLLEFVNSDQYQVVIMGGHSCGNSDRTLLNTLFEHDNCVSIKPYYHQKEDGTDNYSDIVRNITRNFNDKQKLRDRVVNKQYCEPLL</sequence>
<accession>A0A090QCR9</accession>
<evidence type="ECO:0008006" key="4">
    <source>
        <dbReference type="Google" id="ProtNLM"/>
    </source>
</evidence>
<organism evidence="2 3">
    <name type="scientific">Nonlabens ulvanivorans</name>
    <name type="common">Persicivirga ulvanivorans</name>
    <dbReference type="NCBI Taxonomy" id="906888"/>
    <lineage>
        <taxon>Bacteria</taxon>
        <taxon>Pseudomonadati</taxon>
        <taxon>Bacteroidota</taxon>
        <taxon>Flavobacteriia</taxon>
        <taxon>Flavobacteriales</taxon>
        <taxon>Flavobacteriaceae</taxon>
        <taxon>Nonlabens</taxon>
    </lineage>
</organism>
<reference evidence="2 3" key="1">
    <citation type="journal article" date="2014" name="Genome Announc.">
        <title>Draft Genome Sequences of Marine Flavobacterium Nonlabens Strains NR17, NR24, NR27, NR32, NR33, and Ara13.</title>
        <authorList>
            <person name="Nakanishi M."/>
            <person name="Meirelles P."/>
            <person name="Suzuki R."/>
            <person name="Takatani N."/>
            <person name="Mino S."/>
            <person name="Suda W."/>
            <person name="Oshima K."/>
            <person name="Hattori M."/>
            <person name="Ohkuma M."/>
            <person name="Hosokawa M."/>
            <person name="Miyashita K."/>
            <person name="Thompson F.L."/>
            <person name="Niwa A."/>
            <person name="Sawabe T."/>
            <person name="Sawabe T."/>
        </authorList>
    </citation>
    <scope>NUCLEOTIDE SEQUENCE [LARGE SCALE GENOMIC DNA]</scope>
    <source>
        <strain evidence="3">JCM19314</strain>
    </source>
</reference>
<dbReference type="AlphaFoldDB" id="A0A090QCR9"/>
<dbReference type="EMBL" id="BBMM01000006">
    <property type="protein sequence ID" value="GAL00771.1"/>
    <property type="molecule type" value="Genomic_DNA"/>
</dbReference>
<proteinExistence type="predicted"/>
<evidence type="ECO:0000313" key="2">
    <source>
        <dbReference type="EMBL" id="GAL00771.1"/>
    </source>
</evidence>